<dbReference type="EMBL" id="KI964659">
    <property type="protein sequence ID" value="EUC31527.1"/>
    <property type="molecule type" value="Genomic_DNA"/>
</dbReference>
<dbReference type="KEGG" id="bze:COCCADRAFT_27748"/>
<gene>
    <name evidence="2" type="ORF">COCCADRAFT_27748</name>
</gene>
<evidence type="ECO:0000256" key="1">
    <source>
        <dbReference type="SAM" id="MobiDB-lite"/>
    </source>
</evidence>
<dbReference type="GeneID" id="19146271"/>
<feature type="region of interest" description="Disordered" evidence="1">
    <location>
        <begin position="183"/>
        <end position="221"/>
    </location>
</feature>
<dbReference type="AlphaFoldDB" id="W6XVQ5"/>
<sequence>MWRAGAQGSSWWRMQSRAGAGGTVWAIICRRFYTYTDMCIYHVHTHGGVRRSSQAKQFAASRAKIRGRSGHGEDGRLVPYIWPCESLFPYCAFAPDRAENAWAGLGRSGQCVICVWGHESVSDRSLQGEACHWRNRGRADRSDRPFANTAQFRLLLPSAPFSPGCLPLLRTLHSNTQTHTHSHTCTCKPARPPAEGATPLRPVTPEEKNLREKKEDQGETSLIHRASADTWAWGRGGWRWGVVWPREYWFLPHTVRGQTEDHLGDHGRSRRETLFALCPRILLTLPHAYAAVFTRRLVWHGQKRKHKRTPPAVCPLLRPRARAQKPMNSNPSYAYATSSRSPGDSDGCWLREVTRLVVPAASVS</sequence>
<reference evidence="2 3" key="1">
    <citation type="journal article" date="2013" name="PLoS Genet.">
        <title>Comparative genome structure, secondary metabolite, and effector coding capacity across Cochliobolus pathogens.</title>
        <authorList>
            <person name="Condon B.J."/>
            <person name="Leng Y."/>
            <person name="Wu D."/>
            <person name="Bushley K.E."/>
            <person name="Ohm R.A."/>
            <person name="Otillar R."/>
            <person name="Martin J."/>
            <person name="Schackwitz W."/>
            <person name="Grimwood J."/>
            <person name="MohdZainudin N."/>
            <person name="Xue C."/>
            <person name="Wang R."/>
            <person name="Manning V.A."/>
            <person name="Dhillon B."/>
            <person name="Tu Z.J."/>
            <person name="Steffenson B.J."/>
            <person name="Salamov A."/>
            <person name="Sun H."/>
            <person name="Lowry S."/>
            <person name="LaButti K."/>
            <person name="Han J."/>
            <person name="Copeland A."/>
            <person name="Lindquist E."/>
            <person name="Barry K."/>
            <person name="Schmutz J."/>
            <person name="Baker S.E."/>
            <person name="Ciuffetti L.M."/>
            <person name="Grigoriev I.V."/>
            <person name="Zhong S."/>
            <person name="Turgeon B.G."/>
        </authorList>
    </citation>
    <scope>NUCLEOTIDE SEQUENCE [LARGE SCALE GENOMIC DNA]</scope>
    <source>
        <strain evidence="2 3">26-R-13</strain>
    </source>
</reference>
<protein>
    <submittedName>
        <fullName evidence="2">Uncharacterized protein</fullName>
    </submittedName>
</protein>
<evidence type="ECO:0000313" key="2">
    <source>
        <dbReference type="EMBL" id="EUC31527.1"/>
    </source>
</evidence>
<dbReference type="HOGENOM" id="CLU_760729_0_0_1"/>
<keyword evidence="3" id="KW-1185">Reference proteome</keyword>
<evidence type="ECO:0000313" key="3">
    <source>
        <dbReference type="Proteomes" id="UP000053841"/>
    </source>
</evidence>
<dbReference type="RefSeq" id="XP_007714148.1">
    <property type="nucleotide sequence ID" value="XM_007715958.1"/>
</dbReference>
<name>W6XVQ5_COCC2</name>
<feature type="compositionally biased region" description="Basic and acidic residues" evidence="1">
    <location>
        <begin position="204"/>
        <end position="217"/>
    </location>
</feature>
<organism evidence="2 3">
    <name type="scientific">Cochliobolus carbonum (strain 26-R-13)</name>
    <name type="common">Maize leaf spot fungus</name>
    <name type="synonym">Bipolaris zeicola</name>
    <dbReference type="NCBI Taxonomy" id="930089"/>
    <lineage>
        <taxon>Eukaryota</taxon>
        <taxon>Fungi</taxon>
        <taxon>Dikarya</taxon>
        <taxon>Ascomycota</taxon>
        <taxon>Pezizomycotina</taxon>
        <taxon>Dothideomycetes</taxon>
        <taxon>Pleosporomycetidae</taxon>
        <taxon>Pleosporales</taxon>
        <taxon>Pleosporineae</taxon>
        <taxon>Pleosporaceae</taxon>
        <taxon>Bipolaris</taxon>
    </lineage>
</organism>
<proteinExistence type="predicted"/>
<accession>W6XVQ5</accession>
<feature type="compositionally biased region" description="Polar residues" evidence="1">
    <location>
        <begin position="326"/>
        <end position="342"/>
    </location>
</feature>
<dbReference type="Proteomes" id="UP000053841">
    <property type="component" value="Unassembled WGS sequence"/>
</dbReference>
<feature type="region of interest" description="Disordered" evidence="1">
    <location>
        <begin position="319"/>
        <end position="345"/>
    </location>
</feature>